<name>A0A267F5E9_9PLAT</name>
<dbReference type="Proteomes" id="UP000215902">
    <property type="component" value="Unassembled WGS sequence"/>
</dbReference>
<sequence length="373" mass="39510">MRSSSRLTFPSGGPAVLTVTGGQPDSIAATVLVVATDGSGKAWSAAFTDSYVSQLAAKAGGCTVSFAEFVAGIRAAAGAAAEGGAARLSDGTSWQLDLLTLEQLQLLRATKTGASAGAAPPLPQQLCRFLIVTRTRSSNRVHFPLPLDPVNAAATTASPESRSAVKRPGSAGATDLRRLQTRVAQLRRENHRLAEENRRLTADADEATALRREAAELGAAARRARASLDQRRRRESAASAELAGLRAEVSSLRRAESEARRRLAEAEASLAAQRAGLRLGSMRRRARSLERQNTAPLPPTQTLPQPSSERPGRRHRRPSNLSPAPSASQLAARARNGGPPSPAPYEAEIGDIDRRLEQLRCALDQALLLPARG</sequence>
<keyword evidence="1" id="KW-0175">Coiled coil</keyword>
<accession>A0A267F5E9</accession>
<organism evidence="3 4">
    <name type="scientific">Macrostomum lignano</name>
    <dbReference type="NCBI Taxonomy" id="282301"/>
    <lineage>
        <taxon>Eukaryota</taxon>
        <taxon>Metazoa</taxon>
        <taxon>Spiralia</taxon>
        <taxon>Lophotrochozoa</taxon>
        <taxon>Platyhelminthes</taxon>
        <taxon>Rhabditophora</taxon>
        <taxon>Macrostomorpha</taxon>
        <taxon>Macrostomida</taxon>
        <taxon>Macrostomidae</taxon>
        <taxon>Macrostomum</taxon>
    </lineage>
</organism>
<keyword evidence="4" id="KW-1185">Reference proteome</keyword>
<reference evidence="3 4" key="1">
    <citation type="submission" date="2017-06" db="EMBL/GenBank/DDBJ databases">
        <title>A platform for efficient transgenesis in Macrostomum lignano, a flatworm model organism for stem cell research.</title>
        <authorList>
            <person name="Berezikov E."/>
        </authorList>
    </citation>
    <scope>NUCLEOTIDE SEQUENCE [LARGE SCALE GENOMIC DNA]</scope>
    <source>
        <strain evidence="3">DV1</strain>
        <tissue evidence="3">Whole organism</tissue>
    </source>
</reference>
<dbReference type="STRING" id="282301.A0A267F5E9"/>
<feature type="region of interest" description="Disordered" evidence="2">
    <location>
        <begin position="289"/>
        <end position="349"/>
    </location>
</feature>
<evidence type="ECO:0000256" key="1">
    <source>
        <dbReference type="SAM" id="Coils"/>
    </source>
</evidence>
<evidence type="ECO:0000313" key="4">
    <source>
        <dbReference type="Proteomes" id="UP000215902"/>
    </source>
</evidence>
<feature type="compositionally biased region" description="Low complexity" evidence="2">
    <location>
        <begin position="319"/>
        <end position="335"/>
    </location>
</feature>
<dbReference type="EMBL" id="NIVC01001360">
    <property type="protein sequence ID" value="PAA68978.1"/>
    <property type="molecule type" value="Genomic_DNA"/>
</dbReference>
<feature type="coiled-coil region" evidence="1">
    <location>
        <begin position="176"/>
        <end position="210"/>
    </location>
</feature>
<proteinExistence type="predicted"/>
<evidence type="ECO:0000313" key="3">
    <source>
        <dbReference type="EMBL" id="PAA68978.1"/>
    </source>
</evidence>
<feature type="region of interest" description="Disordered" evidence="2">
    <location>
        <begin position="154"/>
        <end position="175"/>
    </location>
</feature>
<comment type="caution">
    <text evidence="3">The sequence shown here is derived from an EMBL/GenBank/DDBJ whole genome shotgun (WGS) entry which is preliminary data.</text>
</comment>
<dbReference type="AlphaFoldDB" id="A0A267F5E9"/>
<protein>
    <submittedName>
        <fullName evidence="3">Uncharacterized protein</fullName>
    </submittedName>
</protein>
<evidence type="ECO:0000256" key="2">
    <source>
        <dbReference type="SAM" id="MobiDB-lite"/>
    </source>
</evidence>
<feature type="coiled-coil region" evidence="1">
    <location>
        <begin position="242"/>
        <end position="269"/>
    </location>
</feature>
<gene>
    <name evidence="3" type="ORF">BOX15_Mlig010538g1</name>
</gene>